<feature type="region of interest" description="Disordered" evidence="1">
    <location>
        <begin position="386"/>
        <end position="499"/>
    </location>
</feature>
<gene>
    <name evidence="2" type="ORF">PSAL00342_LOCUS3078</name>
</gene>
<feature type="compositionally biased region" description="Polar residues" evidence="1">
    <location>
        <begin position="140"/>
        <end position="153"/>
    </location>
</feature>
<protein>
    <submittedName>
        <fullName evidence="2">Uncharacterized protein</fullName>
    </submittedName>
</protein>
<feature type="compositionally biased region" description="Low complexity" evidence="1">
    <location>
        <begin position="70"/>
        <end position="84"/>
    </location>
</feature>
<evidence type="ECO:0000256" key="1">
    <source>
        <dbReference type="SAM" id="MobiDB-lite"/>
    </source>
</evidence>
<evidence type="ECO:0000313" key="2">
    <source>
        <dbReference type="EMBL" id="CAE0609259.1"/>
    </source>
</evidence>
<proteinExistence type="predicted"/>
<feature type="compositionally biased region" description="Polar residues" evidence="1">
    <location>
        <begin position="388"/>
        <end position="399"/>
    </location>
</feature>
<accession>A0A7S3UCJ0</accession>
<organism evidence="2">
    <name type="scientific">Picocystis salinarum</name>
    <dbReference type="NCBI Taxonomy" id="88271"/>
    <lineage>
        <taxon>Eukaryota</taxon>
        <taxon>Viridiplantae</taxon>
        <taxon>Chlorophyta</taxon>
        <taxon>Picocystophyceae</taxon>
        <taxon>Picocystales</taxon>
        <taxon>Picocystaceae</taxon>
        <taxon>Picocystis</taxon>
    </lineage>
</organism>
<feature type="compositionally biased region" description="Polar residues" evidence="1">
    <location>
        <begin position="267"/>
        <end position="279"/>
    </location>
</feature>
<feature type="region of interest" description="Disordered" evidence="1">
    <location>
        <begin position="549"/>
        <end position="608"/>
    </location>
</feature>
<name>A0A7S3UCJ0_9CHLO</name>
<feature type="compositionally biased region" description="Low complexity" evidence="1">
    <location>
        <begin position="476"/>
        <end position="487"/>
    </location>
</feature>
<feature type="compositionally biased region" description="Polar residues" evidence="1">
    <location>
        <begin position="292"/>
        <end position="301"/>
    </location>
</feature>
<feature type="compositionally biased region" description="Polar residues" evidence="1">
    <location>
        <begin position="588"/>
        <end position="608"/>
    </location>
</feature>
<feature type="region of interest" description="Disordered" evidence="1">
    <location>
        <begin position="70"/>
        <end position="313"/>
    </location>
</feature>
<dbReference type="EMBL" id="HBIS01003423">
    <property type="protein sequence ID" value="CAE0609259.1"/>
    <property type="molecule type" value="Transcribed_RNA"/>
</dbReference>
<reference evidence="2" key="1">
    <citation type="submission" date="2021-01" db="EMBL/GenBank/DDBJ databases">
        <authorList>
            <person name="Corre E."/>
            <person name="Pelletier E."/>
            <person name="Niang G."/>
            <person name="Scheremetjew M."/>
            <person name="Finn R."/>
            <person name="Kale V."/>
            <person name="Holt S."/>
            <person name="Cochrane G."/>
            <person name="Meng A."/>
            <person name="Brown T."/>
            <person name="Cohen L."/>
        </authorList>
    </citation>
    <scope>NUCLEOTIDE SEQUENCE</scope>
    <source>
        <strain evidence="2">CCMP1897</strain>
    </source>
</reference>
<sequence length="674" mass="70595">MRRRRQPSHAPASGSYVPYTWRAKRGRRKKGRTMQTKGRNETIGWWRLTKTHPTVALRRTCTNATTTCPTPQTKTTATTTNQPTDPFEEVCTKRGKKTHKKEEQTTSNGEDTNTNAKTTDTKRTVAGVGTHKHVHGNVAPRTNGQGTGKSTASAGYRNANKPARHPKIQANGARPMGTNEGSAAATAHKRGPVGKANAGGRNKANPRPPSASTTSGRSFTDILKGPKAPEGPTVPTQESAPVPQEEGYAQVSGATATHDRDEEIPSWGQQQPAEEVQTSWKDRVSSLGPIGDQQQDASSYTNKREPKGPVLPPGTLVQEVEQLPLQFGQISVNNSGLPQFGASYGSTFANQDTDEVNLPKANQYDHVPASSLSEYSLPTTLHDKATENQEASAPSSGHSAPTPAVGGDAGSGGHPPDFGQAPQYYGLQPGNYPFMVPHMQPTQPFVSPEVESRGSSGQGRQEGGTSLTEEGRKQQAAPAGAPMTTTAPPMPPMTGYNTPGVPPGMSAQFGPAMYPTYPYMAPPSAAYYMPNPYNPYGPPAGGYAHHGGAPGYPGAPTRGAKPSPHPGGVPAPPSAGSVGYGSGATKPYGSSSSSTNEDSQVAYTMSSQSDAGMSHVPVGAPGMVPGEYGVGGYFNMAQGGYQQGSYSATSAGAYAGQYQPYGQPMGMQHPQGGL</sequence>
<dbReference type="AlphaFoldDB" id="A0A7S3UCJ0"/>
<feature type="compositionally biased region" description="Pro residues" evidence="1">
    <location>
        <begin position="563"/>
        <end position="573"/>
    </location>
</feature>
<feature type="compositionally biased region" description="Low complexity" evidence="1">
    <location>
        <begin position="552"/>
        <end position="562"/>
    </location>
</feature>